<feature type="domain" description="SnoaL-like" evidence="1">
    <location>
        <begin position="9"/>
        <end position="108"/>
    </location>
</feature>
<dbReference type="SUPFAM" id="SSF54427">
    <property type="entry name" value="NTF2-like"/>
    <property type="match status" value="1"/>
</dbReference>
<dbReference type="Gene3D" id="3.10.450.50">
    <property type="match status" value="1"/>
</dbReference>
<dbReference type="Pfam" id="PF12680">
    <property type="entry name" value="SnoaL_2"/>
    <property type="match status" value="1"/>
</dbReference>
<reference evidence="2 3" key="1">
    <citation type="submission" date="2020-10" db="EMBL/GenBank/DDBJ databases">
        <title>Ca. Dormibacterota MAGs.</title>
        <authorList>
            <person name="Montgomery K."/>
        </authorList>
    </citation>
    <scope>NUCLEOTIDE SEQUENCE [LARGE SCALE GENOMIC DNA]</scope>
    <source>
        <strain evidence="2">Mitchell_Peninsula_5</strain>
    </source>
</reference>
<dbReference type="InterPro" id="IPR037401">
    <property type="entry name" value="SnoaL-like"/>
</dbReference>
<protein>
    <submittedName>
        <fullName evidence="2">Nuclear transport factor 2 family protein</fullName>
    </submittedName>
</protein>
<accession>A0A934NFG7</accession>
<gene>
    <name evidence="2" type="ORF">JF887_01495</name>
</gene>
<proteinExistence type="predicted"/>
<evidence type="ECO:0000313" key="3">
    <source>
        <dbReference type="Proteomes" id="UP000614410"/>
    </source>
</evidence>
<evidence type="ECO:0000259" key="1">
    <source>
        <dbReference type="Pfam" id="PF12680"/>
    </source>
</evidence>
<sequence length="137" mass="15485">MVEQAEEMVNRLLDATNAHDIDALVGCFAEDYVNETPAHPARSFRGRAQVRRNWEQIFGFVPDLRATISRRCLDGATLWTEWEMTGTRRDGTPHRMRGVIIFGVQDGLAGWTRFYLEAVEETSGTADDAVRAQVVRS</sequence>
<dbReference type="EMBL" id="JAEKNN010000008">
    <property type="protein sequence ID" value="MBJ7608091.1"/>
    <property type="molecule type" value="Genomic_DNA"/>
</dbReference>
<evidence type="ECO:0000313" key="2">
    <source>
        <dbReference type="EMBL" id="MBJ7608091.1"/>
    </source>
</evidence>
<dbReference type="InterPro" id="IPR032710">
    <property type="entry name" value="NTF2-like_dom_sf"/>
</dbReference>
<comment type="caution">
    <text evidence="2">The sequence shown here is derived from an EMBL/GenBank/DDBJ whole genome shotgun (WGS) entry which is preliminary data.</text>
</comment>
<dbReference type="Proteomes" id="UP000614410">
    <property type="component" value="Unassembled WGS sequence"/>
</dbReference>
<name>A0A934NFG7_9BACT</name>
<organism evidence="2 3">
    <name type="scientific">Candidatus Amunia macphersoniae</name>
    <dbReference type="NCBI Taxonomy" id="3127014"/>
    <lineage>
        <taxon>Bacteria</taxon>
        <taxon>Bacillati</taxon>
        <taxon>Candidatus Dormiibacterota</taxon>
        <taxon>Candidatus Dormibacteria</taxon>
        <taxon>Candidatus Aeolococcales</taxon>
        <taxon>Candidatus Aeolococcaceae</taxon>
        <taxon>Candidatus Amunia</taxon>
    </lineage>
</organism>
<dbReference type="AlphaFoldDB" id="A0A934NFG7"/>